<dbReference type="Proteomes" id="UP001320420">
    <property type="component" value="Unassembled WGS sequence"/>
</dbReference>
<organism evidence="2 3">
    <name type="scientific">Diatrype stigma</name>
    <dbReference type="NCBI Taxonomy" id="117547"/>
    <lineage>
        <taxon>Eukaryota</taxon>
        <taxon>Fungi</taxon>
        <taxon>Dikarya</taxon>
        <taxon>Ascomycota</taxon>
        <taxon>Pezizomycotina</taxon>
        <taxon>Sordariomycetes</taxon>
        <taxon>Xylariomycetidae</taxon>
        <taxon>Xylariales</taxon>
        <taxon>Diatrypaceae</taxon>
        <taxon>Diatrype</taxon>
    </lineage>
</organism>
<evidence type="ECO:0008006" key="4">
    <source>
        <dbReference type="Google" id="ProtNLM"/>
    </source>
</evidence>
<accession>A0AAN9UPU9</accession>
<dbReference type="InterPro" id="IPR037175">
    <property type="entry name" value="KFase_sf"/>
</dbReference>
<comment type="caution">
    <text evidence="2">The sequence shown here is derived from an EMBL/GenBank/DDBJ whole genome shotgun (WGS) entry which is preliminary data.</text>
</comment>
<gene>
    <name evidence="2" type="ORF">SLS62_007094</name>
</gene>
<dbReference type="EMBL" id="JAKJXP020000056">
    <property type="protein sequence ID" value="KAK7750961.1"/>
    <property type="molecule type" value="Genomic_DNA"/>
</dbReference>
<comment type="similarity">
    <text evidence="1">Belongs to the Cyclase 1 superfamily.</text>
</comment>
<sequence length="320" mass="36288">MPEIPPFEALPLRKDGPPGNAWGLFGDDDQLGRLNLLTPEVVKAAAGEIQVGTRVSLDWDLDKPKVPGYNRQTFRHQIIDKSPRAENDDAVEFNTQGGSQWDGLRHFDEGYQNYHTFYNGRTQEDFKVGDHMGINSMHADSVWAQNGGIVGRGVLLDWADWAARNGIDTNPFRSAPVELKHLQRIVEESNIELRAGDILFLRVGFTKAYAELPSLEHHDLFVKVDSNFLGLEATQDSLRWLWEKQFAAVASDSPVFERGPVEGPFNHPDVNIHQWCLGGWGLPIGELFDLERLAQECRRLGRWSFFVSSVPLKSRYFDFQ</sequence>
<proteinExistence type="inferred from homology"/>
<evidence type="ECO:0000256" key="1">
    <source>
        <dbReference type="ARBA" id="ARBA00007865"/>
    </source>
</evidence>
<name>A0AAN9UPU9_9PEZI</name>
<evidence type="ECO:0000313" key="2">
    <source>
        <dbReference type="EMBL" id="KAK7750961.1"/>
    </source>
</evidence>
<dbReference type="GO" id="GO:0019441">
    <property type="term" value="P:L-tryptophan catabolic process to kynurenine"/>
    <property type="evidence" value="ECO:0007669"/>
    <property type="project" value="InterPro"/>
</dbReference>
<dbReference type="Pfam" id="PF04199">
    <property type="entry name" value="Cyclase"/>
    <property type="match status" value="1"/>
</dbReference>
<reference evidence="2 3" key="1">
    <citation type="submission" date="2024-02" db="EMBL/GenBank/DDBJ databases">
        <title>De novo assembly and annotation of 12 fungi associated with fruit tree decline syndrome in Ontario, Canada.</title>
        <authorList>
            <person name="Sulman M."/>
            <person name="Ellouze W."/>
            <person name="Ilyukhin E."/>
        </authorList>
    </citation>
    <scope>NUCLEOTIDE SEQUENCE [LARGE SCALE GENOMIC DNA]</scope>
    <source>
        <strain evidence="2 3">M11/M66-122</strain>
    </source>
</reference>
<dbReference type="InterPro" id="IPR007325">
    <property type="entry name" value="KFase/CYL"/>
</dbReference>
<keyword evidence="3" id="KW-1185">Reference proteome</keyword>
<dbReference type="Gene3D" id="3.50.30.50">
    <property type="entry name" value="Putative cyclase"/>
    <property type="match status" value="1"/>
</dbReference>
<dbReference type="AlphaFoldDB" id="A0AAN9UPU9"/>
<protein>
    <recommendedName>
        <fullName evidence="4">Cyclase</fullName>
    </recommendedName>
</protein>
<dbReference type="SUPFAM" id="SSF102198">
    <property type="entry name" value="Putative cyclase"/>
    <property type="match status" value="1"/>
</dbReference>
<evidence type="ECO:0000313" key="3">
    <source>
        <dbReference type="Proteomes" id="UP001320420"/>
    </source>
</evidence>
<dbReference type="PANTHER" id="PTHR34861">
    <property type="match status" value="1"/>
</dbReference>
<dbReference type="PANTHER" id="PTHR34861:SF11">
    <property type="entry name" value="CYCLASE"/>
    <property type="match status" value="1"/>
</dbReference>
<dbReference type="GO" id="GO:0004061">
    <property type="term" value="F:arylformamidase activity"/>
    <property type="evidence" value="ECO:0007669"/>
    <property type="project" value="InterPro"/>
</dbReference>